<evidence type="ECO:0000313" key="2">
    <source>
        <dbReference type="Proteomes" id="UP000177605"/>
    </source>
</evidence>
<gene>
    <name evidence="1" type="ORF">A2669_00445</name>
</gene>
<sequence>MTKLWTAVIIVLVILGGVWWMNTRNLTPTSSNLTGASASPTVSANAVKASGTKKTSSPTPAMSYTQMVAQYGSNRIQFGEDCQTVPESAVFKNGTTIMLDNRSNQTRTIRLNSKSYTLSPYGYQIVTLTDSSLPETIKVSCNTRVNAGTILLQANISGE</sequence>
<dbReference type="EMBL" id="MGJM01000003">
    <property type="protein sequence ID" value="OGN07194.1"/>
    <property type="molecule type" value="Genomic_DNA"/>
</dbReference>
<accession>A0A1F8F231</accession>
<reference evidence="1 2" key="1">
    <citation type="journal article" date="2016" name="Nat. Commun.">
        <title>Thousands of microbial genomes shed light on interconnected biogeochemical processes in an aquifer system.</title>
        <authorList>
            <person name="Anantharaman K."/>
            <person name="Brown C.T."/>
            <person name="Hug L.A."/>
            <person name="Sharon I."/>
            <person name="Castelle C.J."/>
            <person name="Probst A.J."/>
            <person name="Thomas B.C."/>
            <person name="Singh A."/>
            <person name="Wilkins M.J."/>
            <person name="Karaoz U."/>
            <person name="Brodie E.L."/>
            <person name="Williams K.H."/>
            <person name="Hubbard S.S."/>
            <person name="Banfield J.F."/>
        </authorList>
    </citation>
    <scope>NUCLEOTIDE SEQUENCE [LARGE SCALE GENOMIC DNA]</scope>
</reference>
<dbReference type="Proteomes" id="UP000177605">
    <property type="component" value="Unassembled WGS sequence"/>
</dbReference>
<protein>
    <submittedName>
        <fullName evidence="1">Uncharacterized protein</fullName>
    </submittedName>
</protein>
<proteinExistence type="predicted"/>
<organism evidence="1 2">
    <name type="scientific">Candidatus Yanofskybacteria bacterium RIFCSPHIGHO2_01_FULL_48_25b</name>
    <dbReference type="NCBI Taxonomy" id="1802672"/>
    <lineage>
        <taxon>Bacteria</taxon>
        <taxon>Candidatus Yanofskyibacteriota</taxon>
    </lineage>
</organism>
<evidence type="ECO:0000313" key="1">
    <source>
        <dbReference type="EMBL" id="OGN07194.1"/>
    </source>
</evidence>
<comment type="caution">
    <text evidence="1">The sequence shown here is derived from an EMBL/GenBank/DDBJ whole genome shotgun (WGS) entry which is preliminary data.</text>
</comment>
<name>A0A1F8F231_9BACT</name>
<dbReference type="AlphaFoldDB" id="A0A1F8F231"/>